<dbReference type="Gene3D" id="3.40.50.1010">
    <property type="entry name" value="5'-nuclease"/>
    <property type="match status" value="1"/>
</dbReference>
<sequence>MIAMKSLFDTNILIDYLNGYEQAAETLRKYGNSPAISCITWMEVMVGAKKLDKDKENATRIFLDSFEILSVTSDVAECAVVIRHEKKIKLPDAIIWATAQRNGRLLITRNPKDFKDNAGVILPYELSSSKIG</sequence>
<keyword evidence="3" id="KW-0540">Nuclease</keyword>
<evidence type="ECO:0000256" key="4">
    <source>
        <dbReference type="ARBA" id="ARBA00022723"/>
    </source>
</evidence>
<evidence type="ECO:0000256" key="5">
    <source>
        <dbReference type="ARBA" id="ARBA00022801"/>
    </source>
</evidence>
<keyword evidence="9" id="KW-0255">Endonuclease</keyword>
<dbReference type="Proteomes" id="UP000093476">
    <property type="component" value="Unassembled WGS sequence"/>
</dbReference>
<name>A0A1C0U8J5_9GAMM</name>
<dbReference type="PANTHER" id="PTHR33653:SF1">
    <property type="entry name" value="RIBONUCLEASE VAPC2"/>
    <property type="match status" value="1"/>
</dbReference>
<proteinExistence type="inferred from homology"/>
<evidence type="ECO:0000256" key="6">
    <source>
        <dbReference type="ARBA" id="ARBA00022842"/>
    </source>
</evidence>
<dbReference type="GO" id="GO:0004519">
    <property type="term" value="F:endonuclease activity"/>
    <property type="evidence" value="ECO:0007669"/>
    <property type="project" value="UniProtKB-KW"/>
</dbReference>
<dbReference type="InterPro" id="IPR002716">
    <property type="entry name" value="PIN_dom"/>
</dbReference>
<protein>
    <submittedName>
        <fullName evidence="9">tRNA(FMet)-specific endonuclease VapC</fullName>
    </submittedName>
</protein>
<dbReference type="EMBL" id="LOMY01000018">
    <property type="protein sequence ID" value="OCQ54260.1"/>
    <property type="molecule type" value="Genomic_DNA"/>
</dbReference>
<dbReference type="AlphaFoldDB" id="A0A1C0U8J5"/>
<feature type="domain" description="PIN" evidence="8">
    <location>
        <begin position="7"/>
        <end position="118"/>
    </location>
</feature>
<dbReference type="SUPFAM" id="SSF88723">
    <property type="entry name" value="PIN domain-like"/>
    <property type="match status" value="1"/>
</dbReference>
<dbReference type="Pfam" id="PF01850">
    <property type="entry name" value="PIN"/>
    <property type="match status" value="1"/>
</dbReference>
<dbReference type="PANTHER" id="PTHR33653">
    <property type="entry name" value="RIBONUCLEASE VAPC2"/>
    <property type="match status" value="1"/>
</dbReference>
<keyword evidence="10" id="KW-1185">Reference proteome</keyword>
<comment type="cofactor">
    <cofactor evidence="1">
        <name>Mg(2+)</name>
        <dbReference type="ChEBI" id="CHEBI:18420"/>
    </cofactor>
</comment>
<keyword evidence="2" id="KW-1277">Toxin-antitoxin system</keyword>
<dbReference type="InterPro" id="IPR050556">
    <property type="entry name" value="Type_II_TA_system_RNase"/>
</dbReference>
<keyword evidence="6" id="KW-0460">Magnesium</keyword>
<keyword evidence="4" id="KW-0479">Metal-binding</keyword>
<gene>
    <name evidence="9" type="primary">vapC_1</name>
    <name evidence="9" type="ORF">Ppb6_00572</name>
</gene>
<evidence type="ECO:0000256" key="2">
    <source>
        <dbReference type="ARBA" id="ARBA00022649"/>
    </source>
</evidence>
<dbReference type="GO" id="GO:0046872">
    <property type="term" value="F:metal ion binding"/>
    <property type="evidence" value="ECO:0007669"/>
    <property type="project" value="UniProtKB-KW"/>
</dbReference>
<reference evidence="9 10" key="1">
    <citation type="submission" date="2015-12" db="EMBL/GenBank/DDBJ databases">
        <title>Genome comparisons provide insights into the role of secondary metabolites in the pathogenic phase of the Photorhabdus life cycle.</title>
        <authorList>
            <person name="Tobias N.J."/>
            <person name="Mishra B."/>
            <person name="Gupta D.K."/>
            <person name="Thines M."/>
            <person name="Stinear T.P."/>
            <person name="Bode H.B."/>
        </authorList>
    </citation>
    <scope>NUCLEOTIDE SEQUENCE [LARGE SCALE GENOMIC DNA]</scope>
    <source>
        <strain evidence="9 10">PB68.1</strain>
    </source>
</reference>
<dbReference type="RefSeq" id="WP_065822019.1">
    <property type="nucleotide sequence ID" value="NZ_CAWMQZ010000018.1"/>
</dbReference>
<evidence type="ECO:0000256" key="3">
    <source>
        <dbReference type="ARBA" id="ARBA00022722"/>
    </source>
</evidence>
<dbReference type="PATRIC" id="fig|286156.4.peg.661"/>
<comment type="caution">
    <text evidence="9">The sequence shown here is derived from an EMBL/GenBank/DDBJ whole genome shotgun (WGS) entry which is preliminary data.</text>
</comment>
<evidence type="ECO:0000256" key="7">
    <source>
        <dbReference type="ARBA" id="ARBA00038093"/>
    </source>
</evidence>
<evidence type="ECO:0000313" key="10">
    <source>
        <dbReference type="Proteomes" id="UP000093476"/>
    </source>
</evidence>
<evidence type="ECO:0000259" key="8">
    <source>
        <dbReference type="Pfam" id="PF01850"/>
    </source>
</evidence>
<evidence type="ECO:0000256" key="1">
    <source>
        <dbReference type="ARBA" id="ARBA00001946"/>
    </source>
</evidence>
<dbReference type="GO" id="GO:0016787">
    <property type="term" value="F:hydrolase activity"/>
    <property type="evidence" value="ECO:0007669"/>
    <property type="project" value="UniProtKB-KW"/>
</dbReference>
<accession>A0A1C0U8J5</accession>
<dbReference type="STRING" id="286156.Ppb6_00572"/>
<dbReference type="InterPro" id="IPR029060">
    <property type="entry name" value="PIN-like_dom_sf"/>
</dbReference>
<evidence type="ECO:0000313" key="9">
    <source>
        <dbReference type="EMBL" id="OCQ54260.1"/>
    </source>
</evidence>
<organism evidence="9 10">
    <name type="scientific">Photorhabdus australis subsp. thailandensis</name>
    <dbReference type="NCBI Taxonomy" id="2805096"/>
    <lineage>
        <taxon>Bacteria</taxon>
        <taxon>Pseudomonadati</taxon>
        <taxon>Pseudomonadota</taxon>
        <taxon>Gammaproteobacteria</taxon>
        <taxon>Enterobacterales</taxon>
        <taxon>Morganellaceae</taxon>
        <taxon>Photorhabdus</taxon>
    </lineage>
</organism>
<comment type="similarity">
    <text evidence="7">Belongs to the PINc/VapC protein family.</text>
</comment>
<dbReference type="CDD" id="cd18737">
    <property type="entry name" value="PIN_VapC4-5_FitB-like"/>
    <property type="match status" value="1"/>
</dbReference>
<keyword evidence="5" id="KW-0378">Hydrolase</keyword>